<accession>A0A1L8SY72</accession>
<dbReference type="STRING" id="319970.RV00_GL001348"/>
<dbReference type="Pfam" id="PF00486">
    <property type="entry name" value="Trans_reg_C"/>
    <property type="match status" value="1"/>
</dbReference>
<evidence type="ECO:0000313" key="6">
    <source>
        <dbReference type="EMBL" id="OJG36903.1"/>
    </source>
</evidence>
<organism evidence="6 7">
    <name type="scientific">Enterococcus devriesei</name>
    <dbReference type="NCBI Taxonomy" id="319970"/>
    <lineage>
        <taxon>Bacteria</taxon>
        <taxon>Bacillati</taxon>
        <taxon>Bacillota</taxon>
        <taxon>Bacilli</taxon>
        <taxon>Lactobacillales</taxon>
        <taxon>Enterococcaceae</taxon>
        <taxon>Enterococcus</taxon>
    </lineage>
</organism>
<keyword evidence="3" id="KW-0804">Transcription</keyword>
<dbReference type="GO" id="GO:0003677">
    <property type="term" value="F:DNA binding"/>
    <property type="evidence" value="ECO:0007669"/>
    <property type="project" value="UniProtKB-UniRule"/>
</dbReference>
<comment type="caution">
    <text evidence="6">The sequence shown here is derived from an EMBL/GenBank/DDBJ whole genome shotgun (WGS) entry which is preliminary data.</text>
</comment>
<dbReference type="InterPro" id="IPR036388">
    <property type="entry name" value="WH-like_DNA-bd_sf"/>
</dbReference>
<evidence type="ECO:0000256" key="1">
    <source>
        <dbReference type="ARBA" id="ARBA00023015"/>
    </source>
</evidence>
<reference evidence="6 7" key="1">
    <citation type="submission" date="2014-12" db="EMBL/GenBank/DDBJ databases">
        <title>Draft genome sequences of 29 type strains of Enterococci.</title>
        <authorList>
            <person name="Zhong Z."/>
            <person name="Sun Z."/>
            <person name="Liu W."/>
            <person name="Zhang W."/>
            <person name="Zhang H."/>
        </authorList>
    </citation>
    <scope>NUCLEOTIDE SEQUENCE [LARGE SCALE GENOMIC DNA]</scope>
    <source>
        <strain evidence="6 7">DSM 22802</strain>
    </source>
</reference>
<dbReference type="Gene3D" id="1.10.10.10">
    <property type="entry name" value="Winged helix-like DNA-binding domain superfamily/Winged helix DNA-binding domain"/>
    <property type="match status" value="1"/>
</dbReference>
<dbReference type="SUPFAM" id="SSF46894">
    <property type="entry name" value="C-terminal effector domain of the bipartite response regulators"/>
    <property type="match status" value="1"/>
</dbReference>
<evidence type="ECO:0000256" key="2">
    <source>
        <dbReference type="ARBA" id="ARBA00023125"/>
    </source>
</evidence>
<evidence type="ECO:0000256" key="3">
    <source>
        <dbReference type="ARBA" id="ARBA00023163"/>
    </source>
</evidence>
<dbReference type="InterPro" id="IPR001867">
    <property type="entry name" value="OmpR/PhoB-type_DNA-bd"/>
</dbReference>
<dbReference type="GO" id="GO:0006355">
    <property type="term" value="P:regulation of DNA-templated transcription"/>
    <property type="evidence" value="ECO:0007669"/>
    <property type="project" value="InterPro"/>
</dbReference>
<proteinExistence type="predicted"/>
<evidence type="ECO:0000313" key="7">
    <source>
        <dbReference type="Proteomes" id="UP000183700"/>
    </source>
</evidence>
<dbReference type="OrthoDB" id="2179487at2"/>
<keyword evidence="7" id="KW-1185">Reference proteome</keyword>
<name>A0A1L8SY72_9ENTE</name>
<keyword evidence="2 4" id="KW-0238">DNA-binding</keyword>
<dbReference type="RefSeq" id="WP_071861317.1">
    <property type="nucleotide sequence ID" value="NZ_CAURXW010000008.1"/>
</dbReference>
<evidence type="ECO:0000259" key="5">
    <source>
        <dbReference type="PROSITE" id="PS51755"/>
    </source>
</evidence>
<keyword evidence="1" id="KW-0805">Transcription regulation</keyword>
<dbReference type="AlphaFoldDB" id="A0A1L8SY72"/>
<protein>
    <recommendedName>
        <fullName evidence="5">OmpR/PhoB-type domain-containing protein</fullName>
    </recommendedName>
</protein>
<dbReference type="GO" id="GO:0000160">
    <property type="term" value="P:phosphorelay signal transduction system"/>
    <property type="evidence" value="ECO:0007669"/>
    <property type="project" value="InterPro"/>
</dbReference>
<dbReference type="InterPro" id="IPR016032">
    <property type="entry name" value="Sig_transdc_resp-reg_C-effctor"/>
</dbReference>
<gene>
    <name evidence="6" type="ORF">RV00_GL001348</name>
</gene>
<dbReference type="SMART" id="SM00862">
    <property type="entry name" value="Trans_reg_C"/>
    <property type="match status" value="1"/>
</dbReference>
<dbReference type="EMBL" id="JXKM01000002">
    <property type="protein sequence ID" value="OJG36903.1"/>
    <property type="molecule type" value="Genomic_DNA"/>
</dbReference>
<dbReference type="PROSITE" id="PS51755">
    <property type="entry name" value="OMPR_PHOB"/>
    <property type="match status" value="1"/>
</dbReference>
<feature type="domain" description="OmpR/PhoB-type" evidence="5">
    <location>
        <begin position="122"/>
        <end position="224"/>
    </location>
</feature>
<feature type="DNA-binding region" description="OmpR/PhoB-type" evidence="4">
    <location>
        <begin position="122"/>
        <end position="224"/>
    </location>
</feature>
<sequence length="244" mass="28221">MQVLILTHNILVERPLVEKLQRLNIEVLSSAKLLTMIQANQVPLEVLSFFDIVIVSETISDQELTVILEKVGDKFTIIREADRLPQKEEKADWEAQGVDEWLLEDETLSGLREKLAEKTLKESVYSIGFGMRQQQDENEQEKRPLPLWNLTRSEREMLSTLIATKEAPISRNDLAIKIWGDSDSASHMTRLSTIIKHLRNKLKIDGVEYDVIRTNWGEGYQLSKVFFDHYVVDDRIMEEIKTGK</sequence>
<dbReference type="Proteomes" id="UP000183700">
    <property type="component" value="Unassembled WGS sequence"/>
</dbReference>
<evidence type="ECO:0000256" key="4">
    <source>
        <dbReference type="PROSITE-ProRule" id="PRU01091"/>
    </source>
</evidence>